<dbReference type="InterPro" id="IPR001494">
    <property type="entry name" value="Importin-beta_N"/>
</dbReference>
<organism evidence="2 3">
    <name type="scientific">Nadsonia fulvescens var. elongata DSM 6958</name>
    <dbReference type="NCBI Taxonomy" id="857566"/>
    <lineage>
        <taxon>Eukaryota</taxon>
        <taxon>Fungi</taxon>
        <taxon>Dikarya</taxon>
        <taxon>Ascomycota</taxon>
        <taxon>Saccharomycotina</taxon>
        <taxon>Dipodascomycetes</taxon>
        <taxon>Dipodascales</taxon>
        <taxon>Dipodascales incertae sedis</taxon>
        <taxon>Nadsonia</taxon>
    </lineage>
</organism>
<dbReference type="Pfam" id="PF24140">
    <property type="entry name" value="TPR_TNPO3_IPO13_3rd"/>
    <property type="match status" value="1"/>
</dbReference>
<dbReference type="GO" id="GO:0031267">
    <property type="term" value="F:small GTPase binding"/>
    <property type="evidence" value="ECO:0007669"/>
    <property type="project" value="InterPro"/>
</dbReference>
<dbReference type="OrthoDB" id="435593at2759"/>
<dbReference type="AlphaFoldDB" id="A0A1E3PTF1"/>
<evidence type="ECO:0000313" key="2">
    <source>
        <dbReference type="EMBL" id="ODQ68212.1"/>
    </source>
</evidence>
<accession>A0A1E3PTF1</accession>
<dbReference type="EMBL" id="KV454406">
    <property type="protein sequence ID" value="ODQ68212.1"/>
    <property type="molecule type" value="Genomic_DNA"/>
</dbReference>
<keyword evidence="3" id="KW-1185">Reference proteome</keyword>
<dbReference type="Pfam" id="PF08389">
    <property type="entry name" value="Xpo1"/>
    <property type="match status" value="1"/>
</dbReference>
<dbReference type="InterPro" id="IPR016024">
    <property type="entry name" value="ARM-type_fold"/>
</dbReference>
<dbReference type="GO" id="GO:0005634">
    <property type="term" value="C:nucleus"/>
    <property type="evidence" value="ECO:0007669"/>
    <property type="project" value="UniProtKB-ARBA"/>
</dbReference>
<feature type="domain" description="Importin N-terminal" evidence="1">
    <location>
        <begin position="31"/>
        <end position="99"/>
    </location>
</feature>
<dbReference type="GO" id="GO:0006606">
    <property type="term" value="P:protein import into nucleus"/>
    <property type="evidence" value="ECO:0007669"/>
    <property type="project" value="TreeGrafter"/>
</dbReference>
<protein>
    <submittedName>
        <fullName evidence="2">ARM repeat-containing protein</fullName>
    </submittedName>
</protein>
<dbReference type="InterPro" id="IPR011989">
    <property type="entry name" value="ARM-like"/>
</dbReference>
<proteinExistence type="predicted"/>
<dbReference type="PANTHER" id="PTHR12363:SF53">
    <property type="entry name" value="MRNA TRANSPORT REGULATOR MTR10"/>
    <property type="match status" value="1"/>
</dbReference>
<name>A0A1E3PTF1_9ASCO</name>
<dbReference type="SUPFAM" id="SSF48371">
    <property type="entry name" value="ARM repeat"/>
    <property type="match status" value="1"/>
</dbReference>
<dbReference type="Proteomes" id="UP000095009">
    <property type="component" value="Unassembled WGS sequence"/>
</dbReference>
<evidence type="ECO:0000313" key="3">
    <source>
        <dbReference type="Proteomes" id="UP000095009"/>
    </source>
</evidence>
<dbReference type="FunFam" id="1.25.10.10:FF:000266">
    <property type="entry name" value="mRNA transport regulator MTR10"/>
    <property type="match status" value="1"/>
</dbReference>
<sequence length="958" mass="108307">MSSNVDFTLPKLMEALSAMYTGSDKAAKQVASTYLEEFQKSSAAWDITHIILNGSDDYSVESKLFAAQTLRSKIIYDLHQVPNEAREQLKDSMIQLLITYKSGPKIIAVQLSVALANLALQYISWKNVVQEMVSKLSGDIESCGCLLEFLRVLPEELSDMKRTSLSDIEFHERTEELLSVNASHVLELLLTYLASSGAEKNRSLVFKCFNSWLKEIAISDIIDTPLIDLIFQALTDEDTFEPAIDCICSVIRETRDVNDNMHAISQLYPRILALRPNISKCKDDPESFAGYTRLFSEAGESWHMCCAKLPNEFRGLVEAIAECTAFDEDLEVVQYTFYFWYSLKQMIVMENYRHAREEFKDIYLALIGVIIQHLHYPLGEKQDLFDGDREQEDKFRSFRHEMGDVLKDCCSVVGSSQALQKPYEKIYVYLQAKENGENIPWQYLEAPLFSLRAMAREVELSEDEVLPNIMKLLVQLPEHEKIRYAATLVLGRYTEWTAKHPEYLEFQLNYITGGFSNPSADVVSAAAQALMHFCQDCNELLTNFIDQLFPFYENVAQSLDIQSLEGVTEGIAHVIHAQPLEGILAALQAFGRPILARLQEKALTTGDETVYTYIADHIELITILVKYVRPHVPHASQLNPLADFVMECWPVARTLLGNHGQNTYVSERVCKFIRVSLHSCTTSLEPTLPEIVESLVVCFEQTHFGCYLWVSGSVVREFANEESTEAAKEAVWQFVHRQIVTFFRHLNETQPKDVPNLVEDFFHLMGDVLMFLPFKFVDSDLFVSTLEAAMASLALEQEGTVLVTLHFLRDLFSYGFGTPVSSVFSSVPSATRNAIINMAVQQGAQLSARIFSGLIYTFPRDCVTDASGLLLTLIQLVPNDQALNWISSTLSLLPEGTVGEEEKTKLLTSVSAALTSGDFKRIRSLVKDFTSWYSRRNVNRRSRMNGISGLSGNFNYDN</sequence>
<dbReference type="PANTHER" id="PTHR12363">
    <property type="entry name" value="TRANSPORTIN 3 AND IMPORTIN 13"/>
    <property type="match status" value="1"/>
</dbReference>
<reference evidence="2 3" key="1">
    <citation type="journal article" date="2016" name="Proc. Natl. Acad. Sci. U.S.A.">
        <title>Comparative genomics of biotechnologically important yeasts.</title>
        <authorList>
            <person name="Riley R."/>
            <person name="Haridas S."/>
            <person name="Wolfe K.H."/>
            <person name="Lopes M.R."/>
            <person name="Hittinger C.T."/>
            <person name="Goeker M."/>
            <person name="Salamov A.A."/>
            <person name="Wisecaver J.H."/>
            <person name="Long T.M."/>
            <person name="Calvey C.H."/>
            <person name="Aerts A.L."/>
            <person name="Barry K.W."/>
            <person name="Choi C."/>
            <person name="Clum A."/>
            <person name="Coughlan A.Y."/>
            <person name="Deshpande S."/>
            <person name="Douglass A.P."/>
            <person name="Hanson S.J."/>
            <person name="Klenk H.-P."/>
            <person name="LaButti K.M."/>
            <person name="Lapidus A."/>
            <person name="Lindquist E.A."/>
            <person name="Lipzen A.M."/>
            <person name="Meier-Kolthoff J.P."/>
            <person name="Ohm R.A."/>
            <person name="Otillar R.P."/>
            <person name="Pangilinan J.L."/>
            <person name="Peng Y."/>
            <person name="Rokas A."/>
            <person name="Rosa C.A."/>
            <person name="Scheuner C."/>
            <person name="Sibirny A.A."/>
            <person name="Slot J.C."/>
            <person name="Stielow J.B."/>
            <person name="Sun H."/>
            <person name="Kurtzman C.P."/>
            <person name="Blackwell M."/>
            <person name="Grigoriev I.V."/>
            <person name="Jeffries T.W."/>
        </authorList>
    </citation>
    <scope>NUCLEOTIDE SEQUENCE [LARGE SCALE GENOMIC DNA]</scope>
    <source>
        <strain evidence="2 3">DSM 6958</strain>
    </source>
</reference>
<dbReference type="InterPro" id="IPR057941">
    <property type="entry name" value="TPR_TNPO3_IPO13_2nd"/>
</dbReference>
<evidence type="ECO:0000259" key="1">
    <source>
        <dbReference type="PROSITE" id="PS50166"/>
    </source>
</evidence>
<dbReference type="Pfam" id="PF24139">
    <property type="entry name" value="TPR_TNPO3_IPO13_4th"/>
    <property type="match status" value="1"/>
</dbReference>
<dbReference type="PROSITE" id="PS50166">
    <property type="entry name" value="IMPORTIN_B_NT"/>
    <property type="match status" value="1"/>
</dbReference>
<dbReference type="STRING" id="857566.A0A1E3PTF1"/>
<dbReference type="Gene3D" id="1.25.10.10">
    <property type="entry name" value="Leucine-rich Repeat Variant"/>
    <property type="match status" value="1"/>
</dbReference>
<dbReference type="InterPro" id="IPR058537">
    <property type="entry name" value="TPR_TNPO3_IPO13_4th"/>
</dbReference>
<dbReference type="InterPro" id="IPR013598">
    <property type="entry name" value="Exportin-1/Importin-b-like"/>
</dbReference>
<dbReference type="InterPro" id="IPR057942">
    <property type="entry name" value="TPR_TNPO3_IPO13_3rd"/>
</dbReference>
<dbReference type="InterPro" id="IPR051345">
    <property type="entry name" value="Importin_beta-like_NTR"/>
</dbReference>
<gene>
    <name evidence="2" type="ORF">NADFUDRAFT_48862</name>
</gene>
<dbReference type="GO" id="GO:0005737">
    <property type="term" value="C:cytoplasm"/>
    <property type="evidence" value="ECO:0007669"/>
    <property type="project" value="TreeGrafter"/>
</dbReference>
<dbReference type="Pfam" id="PF03810">
    <property type="entry name" value="IBN_N"/>
    <property type="match status" value="1"/>
</dbReference>
<dbReference type="SMART" id="SM00913">
    <property type="entry name" value="IBN_N"/>
    <property type="match status" value="1"/>
</dbReference>
<dbReference type="Pfam" id="PF24138">
    <property type="entry name" value="TPR_TNPO3_IPO13_2nd"/>
    <property type="match status" value="1"/>
</dbReference>